<feature type="coiled-coil region" evidence="1">
    <location>
        <begin position="382"/>
        <end position="644"/>
    </location>
</feature>
<dbReference type="AlphaFoldDB" id="A0A9P0AV95"/>
<feature type="coiled-coil region" evidence="1">
    <location>
        <begin position="162"/>
        <end position="235"/>
    </location>
</feature>
<proteinExistence type="predicted"/>
<gene>
    <name evidence="2" type="ORF">MELIAE_LOCUS1880</name>
</gene>
<keyword evidence="1" id="KW-0175">Coiled coil</keyword>
<feature type="coiled-coil region" evidence="1">
    <location>
        <begin position="61"/>
        <end position="131"/>
    </location>
</feature>
<name>A0A9P0AV95_BRAAE</name>
<evidence type="ECO:0000313" key="3">
    <source>
        <dbReference type="Proteomes" id="UP001154078"/>
    </source>
</evidence>
<organism evidence="2 3">
    <name type="scientific">Brassicogethes aeneus</name>
    <name type="common">Rape pollen beetle</name>
    <name type="synonym">Meligethes aeneus</name>
    <dbReference type="NCBI Taxonomy" id="1431903"/>
    <lineage>
        <taxon>Eukaryota</taxon>
        <taxon>Metazoa</taxon>
        <taxon>Ecdysozoa</taxon>
        <taxon>Arthropoda</taxon>
        <taxon>Hexapoda</taxon>
        <taxon>Insecta</taxon>
        <taxon>Pterygota</taxon>
        <taxon>Neoptera</taxon>
        <taxon>Endopterygota</taxon>
        <taxon>Coleoptera</taxon>
        <taxon>Polyphaga</taxon>
        <taxon>Cucujiformia</taxon>
        <taxon>Nitidulidae</taxon>
        <taxon>Meligethinae</taxon>
        <taxon>Brassicogethes</taxon>
    </lineage>
</organism>
<feature type="coiled-coil region" evidence="1">
    <location>
        <begin position="1096"/>
        <end position="1123"/>
    </location>
</feature>
<sequence length="1124" mass="132226">MEYSDTNSTCSDTSEGLISSISCASGYQDEFQELRHLVNPKKYPDLPLRNCLTPTQTNKQENEHEAKINRLNAELQNALRTNEKYKIDLFNLEKKIELSFHDKVEALIRRNRVLEVQVENSNNQVERLIKNFGNVGKSLITCSKCLKLEKINYEVNSSIISLKDEVGQYKSLNNELVEKNKKLSIEIQEIRPLIDIRNACVKDLKEKITKQHVEIQKLQRNEDFLTIGVSNLKNELNHVKKSEEWYKNQLHLCQNEKQVLLEDILMHKNNLAAKYKEYEDLKIEINVWKSRYTELELKLIKEKDCVSKFVEPKITIQKEFVGDLDNSTNQTIANYYENVIQDLYGEINQIKHTFNEKNSTYTKISKENSELVSQCLMLQKSLQLSQVNLEDKENIKKDLQLKLTLLTNSENNKTQEIQKLQQELQNARIELTARNQEKDMVENTIQTIRQYFGVLKSNYEKLKGQINKKNKEVLQLQNEKQELFMNNNWNLCELEKVKEQLLIIKKLQEVIARNEEDMLNMQKSITENEEKIKTLQSELTLKDQQSNTDCDNIRIKLIKEIEVYDGIILQYKSLIEKSDNKVSELQRKLNNSNYLNEQLTDNMEILKNHIKNKDDDLDISQQKIQSLEKQISNLFEENQQNNLNNKLKDSKSTQCERNNELKTMSNDSRKTNLKNKMLELQNKINILQDKNNEICSKMQIYANNFKVVKEENNSNNDSDEVKNLKALLAFKDLEKKERQKTHESNNRTLLKKVKEHMKGRKTAEKQNSYLRNLFDALSEEHNNTKLNLSSKEFEINNLNSIIKEYDGINRKLKQSIIGLEKQIENFNYCESCGEFEITKKQLKDLQDLFEKLQDENSELQRDFLVTKDCNNNLKQQIQDLFKTNEDERSNINVALNDNKILNSKVLELENKMKVNENEKQRLCEEITSLKQFINNIDAEKQQMTLKLKETNEKYDYVLKEKELLSCKLDELSEENEQLEKSKRNTEENYKSKEQEHSILIGRFKDHIKVLQNDFESQKTEKFFLQRLCKDLKFALQSNINQNKSLTLHLSTCLKDKEDYTSLPINLPELPKNNQYDEKFVTNLLQQNRASMGDKPLIEIKGCLDSLKNEISSLQQQISEKNIYL</sequence>
<dbReference type="Proteomes" id="UP001154078">
    <property type="component" value="Chromosome 1"/>
</dbReference>
<accession>A0A9P0AV95</accession>
<feature type="coiled-coil region" evidence="1">
    <location>
        <begin position="835"/>
        <end position="995"/>
    </location>
</feature>
<reference evidence="2" key="1">
    <citation type="submission" date="2021-12" db="EMBL/GenBank/DDBJ databases">
        <authorList>
            <person name="King R."/>
        </authorList>
    </citation>
    <scope>NUCLEOTIDE SEQUENCE</scope>
</reference>
<feature type="coiled-coil region" evidence="1">
    <location>
        <begin position="670"/>
        <end position="697"/>
    </location>
</feature>
<evidence type="ECO:0000313" key="2">
    <source>
        <dbReference type="EMBL" id="CAH0548013.1"/>
    </source>
</evidence>
<dbReference type="OrthoDB" id="2286360at2759"/>
<protein>
    <submittedName>
        <fullName evidence="2">Uncharacterized protein</fullName>
    </submittedName>
</protein>
<keyword evidence="3" id="KW-1185">Reference proteome</keyword>
<dbReference type="PANTHER" id="PTHR23159:SF60">
    <property type="entry name" value="SPINDLE ASSEMBLY ABNORMAL PROTEIN 4"/>
    <property type="match status" value="1"/>
</dbReference>
<dbReference type="PANTHER" id="PTHR23159">
    <property type="entry name" value="CENTROSOMAL PROTEIN 2"/>
    <property type="match status" value="1"/>
</dbReference>
<dbReference type="EMBL" id="OV121132">
    <property type="protein sequence ID" value="CAH0548013.1"/>
    <property type="molecule type" value="Genomic_DNA"/>
</dbReference>
<evidence type="ECO:0000256" key="1">
    <source>
        <dbReference type="SAM" id="Coils"/>
    </source>
</evidence>